<keyword evidence="2" id="KW-1185">Reference proteome</keyword>
<dbReference type="Proteomes" id="UP000789366">
    <property type="component" value="Unassembled WGS sequence"/>
</dbReference>
<evidence type="ECO:0000313" key="2">
    <source>
        <dbReference type="Proteomes" id="UP000789366"/>
    </source>
</evidence>
<comment type="caution">
    <text evidence="1">The sequence shown here is derived from an EMBL/GenBank/DDBJ whole genome shotgun (WGS) entry which is preliminary data.</text>
</comment>
<organism evidence="1 2">
    <name type="scientific">Cetraspora pellucida</name>
    <dbReference type="NCBI Taxonomy" id="1433469"/>
    <lineage>
        <taxon>Eukaryota</taxon>
        <taxon>Fungi</taxon>
        <taxon>Fungi incertae sedis</taxon>
        <taxon>Mucoromycota</taxon>
        <taxon>Glomeromycotina</taxon>
        <taxon>Glomeromycetes</taxon>
        <taxon>Diversisporales</taxon>
        <taxon>Gigasporaceae</taxon>
        <taxon>Cetraspora</taxon>
    </lineage>
</organism>
<dbReference type="EMBL" id="CAJVPW010016221">
    <property type="protein sequence ID" value="CAG8668241.1"/>
    <property type="molecule type" value="Genomic_DNA"/>
</dbReference>
<reference evidence="1" key="1">
    <citation type="submission" date="2021-06" db="EMBL/GenBank/DDBJ databases">
        <authorList>
            <person name="Kallberg Y."/>
            <person name="Tangrot J."/>
            <person name="Rosling A."/>
        </authorList>
    </citation>
    <scope>NUCLEOTIDE SEQUENCE</scope>
    <source>
        <strain evidence="1">28 12/20/2015</strain>
    </source>
</reference>
<sequence>MVQESLNINSDDVLITVVMTDYIDQDQNDTEIKYKSNKAVSFAETIAAKFDNQHTKNKKSSVINPPVTKFSSMVEFYKPTNTTKRLSVIKPLKIKLSSIANHIYKLGASAN</sequence>
<evidence type="ECO:0000313" key="1">
    <source>
        <dbReference type="EMBL" id="CAG8668241.1"/>
    </source>
</evidence>
<name>A0ACA9NSM3_9GLOM</name>
<gene>
    <name evidence="1" type="ORF">SPELUC_LOCUS9544</name>
</gene>
<accession>A0ACA9NSM3</accession>
<proteinExistence type="predicted"/>
<protein>
    <submittedName>
        <fullName evidence="1">6226_t:CDS:1</fullName>
    </submittedName>
</protein>